<dbReference type="PROSITE" id="PS51257">
    <property type="entry name" value="PROKAR_LIPOPROTEIN"/>
    <property type="match status" value="1"/>
</dbReference>
<dbReference type="Gene3D" id="1.25.40.10">
    <property type="entry name" value="Tetratricopeptide repeat domain"/>
    <property type="match status" value="2"/>
</dbReference>
<dbReference type="InterPro" id="IPR011990">
    <property type="entry name" value="TPR-like_helical_dom_sf"/>
</dbReference>
<sequence>MKTIQILYIFIAVILFLSCKEDTERISNTSDYDSYLQIDHQDKILKAEHELAFWNARIKEDSTQITSMGPVAQAYTDLFQATGEISYLKKAEQILQKSADIAAFKRENYWLALAQNYITQHRFIDAKAAAKIARAINDNKAATMVLFDVSMELGEYNNASKHLEKIADHNDFNFLIRLAKWSDFKGNLDLTIKYMEKATKLVEQKNNKALMLWSYTNLGDYYGHAGRIKDSYQHYLKALEIDPSYTYAKKGIAWIAYSYEKKPQEALRIMDNVIANSKSPDYYLFKAEISEYLADQTQKEDNIKDYKEGVDNPNYGVMYNVHNAILLAEEYKQYDKAMALAEIEINNRPTPQSYDLKAYILYLKGEYQQALNLVNAHVVDKTFEPVANLHIAQIYKVNGLLDKMEVIKEELIESDYELGPITAVKVQNL</sequence>
<protein>
    <submittedName>
        <fullName evidence="2">Uncharacterized protein</fullName>
    </submittedName>
</protein>
<feature type="repeat" description="TPR" evidence="1">
    <location>
        <begin position="212"/>
        <end position="245"/>
    </location>
</feature>
<dbReference type="Proteomes" id="UP000184432">
    <property type="component" value="Unassembled WGS sequence"/>
</dbReference>
<dbReference type="SUPFAM" id="SSF48452">
    <property type="entry name" value="TPR-like"/>
    <property type="match status" value="1"/>
</dbReference>
<dbReference type="InterPro" id="IPR019734">
    <property type="entry name" value="TPR_rpt"/>
</dbReference>
<evidence type="ECO:0000256" key="1">
    <source>
        <dbReference type="PROSITE-ProRule" id="PRU00339"/>
    </source>
</evidence>
<dbReference type="AlphaFoldDB" id="A0A1M6CPT0"/>
<dbReference type="EMBL" id="FQYP01000002">
    <property type="protein sequence ID" value="SHI62851.1"/>
    <property type="molecule type" value="Genomic_DNA"/>
</dbReference>
<keyword evidence="3" id="KW-1185">Reference proteome</keyword>
<dbReference type="OrthoDB" id="1399920at2"/>
<dbReference type="SMART" id="SM00028">
    <property type="entry name" value="TPR"/>
    <property type="match status" value="2"/>
</dbReference>
<dbReference type="RefSeq" id="WP_073314844.1">
    <property type="nucleotide sequence ID" value="NZ_FQYP01000002.1"/>
</dbReference>
<reference evidence="3" key="1">
    <citation type="submission" date="2016-11" db="EMBL/GenBank/DDBJ databases">
        <authorList>
            <person name="Varghese N."/>
            <person name="Submissions S."/>
        </authorList>
    </citation>
    <scope>NUCLEOTIDE SEQUENCE [LARGE SCALE GENOMIC DNA]</scope>
    <source>
        <strain evidence="3">DSM 22623</strain>
    </source>
</reference>
<name>A0A1M6CPT0_9FLAO</name>
<dbReference type="STRING" id="570521.SAMN04488508_102214"/>
<evidence type="ECO:0000313" key="2">
    <source>
        <dbReference type="EMBL" id="SHI62851.1"/>
    </source>
</evidence>
<keyword evidence="1" id="KW-0802">TPR repeat</keyword>
<proteinExistence type="predicted"/>
<gene>
    <name evidence="2" type="ORF">SAMN04488508_102214</name>
</gene>
<evidence type="ECO:0000313" key="3">
    <source>
        <dbReference type="Proteomes" id="UP000184432"/>
    </source>
</evidence>
<accession>A0A1M6CPT0</accession>
<dbReference type="PROSITE" id="PS50005">
    <property type="entry name" value="TPR"/>
    <property type="match status" value="1"/>
</dbReference>
<organism evidence="2 3">
    <name type="scientific">Aquimarina spongiae</name>
    <dbReference type="NCBI Taxonomy" id="570521"/>
    <lineage>
        <taxon>Bacteria</taxon>
        <taxon>Pseudomonadati</taxon>
        <taxon>Bacteroidota</taxon>
        <taxon>Flavobacteriia</taxon>
        <taxon>Flavobacteriales</taxon>
        <taxon>Flavobacteriaceae</taxon>
        <taxon>Aquimarina</taxon>
    </lineage>
</organism>